<proteinExistence type="predicted"/>
<reference evidence="1 2" key="1">
    <citation type="submission" date="2018-08" db="EMBL/GenBank/DDBJ databases">
        <title>Draft genome of candidate division NPL-UPA2 bacterium Unc8 that adapted to ultra-basic serpentinizing groundwater.</title>
        <authorList>
            <person name="Ishii S."/>
            <person name="Suzuki S."/>
            <person name="Nealson K.H."/>
        </authorList>
    </citation>
    <scope>NUCLEOTIDE SEQUENCE [LARGE SCALE GENOMIC DNA]</scope>
    <source>
        <strain evidence="1">Unc8</strain>
    </source>
</reference>
<accession>A0A399FVF7</accession>
<dbReference type="EMBL" id="NDHY01000004">
    <property type="protein sequence ID" value="RII00405.1"/>
    <property type="molecule type" value="Genomic_DNA"/>
</dbReference>
<sequence>MNKEKIKSYLYLHAILPQLEEILEFDEEAGDIAKNWNASIRLGVKSGPRVSLIFKNGRLGIKREKAPMPTVGLFFLKHSSLNKMFEGKQIIPLVWKGFWCLSLLKGFSRLTKKMERYLRPDEEFLKTEENLKFYLKVTLYTLLWGIKVVGENDGSFKIKRANATISRFPSGVFQVEILPDGPCGYITMADGKFLPSKGKHPSPTSTFQIKNASIAYKMFQGEIDFMVGLGTMDLRIVGLVSFAEAMSIIMEKLMEYLPGEDK</sequence>
<name>A0A399FVF7_UNCN2</name>
<evidence type="ECO:0008006" key="3">
    <source>
        <dbReference type="Google" id="ProtNLM"/>
    </source>
</evidence>
<dbReference type="Gene3D" id="3.30.1050.10">
    <property type="entry name" value="SCP2 sterol-binding domain"/>
    <property type="match status" value="1"/>
</dbReference>
<gene>
    <name evidence="1" type="ORF">B9J77_02675</name>
</gene>
<dbReference type="InterPro" id="IPR036527">
    <property type="entry name" value="SCP2_sterol-bd_dom_sf"/>
</dbReference>
<comment type="caution">
    <text evidence="1">The sequence shown here is derived from an EMBL/GenBank/DDBJ whole genome shotgun (WGS) entry which is preliminary data.</text>
</comment>
<dbReference type="AlphaFoldDB" id="A0A399FVF7"/>
<evidence type="ECO:0000313" key="1">
    <source>
        <dbReference type="EMBL" id="RII00405.1"/>
    </source>
</evidence>
<organism evidence="1 2">
    <name type="scientific">candidate division NPL-UPA2 bacterium Unc8</name>
    <dbReference type="NCBI Taxonomy" id="1980939"/>
    <lineage>
        <taxon>Bacteria</taxon>
    </lineage>
</organism>
<protein>
    <recommendedName>
        <fullName evidence="3">SCP2 domain-containing protein</fullName>
    </recommendedName>
</protein>
<evidence type="ECO:0000313" key="2">
    <source>
        <dbReference type="Proteomes" id="UP000266287"/>
    </source>
</evidence>
<dbReference type="Proteomes" id="UP000266287">
    <property type="component" value="Unassembled WGS sequence"/>
</dbReference>